<dbReference type="EMBL" id="REGN01005434">
    <property type="protein sequence ID" value="RNA13381.1"/>
    <property type="molecule type" value="Genomic_DNA"/>
</dbReference>
<dbReference type="OrthoDB" id="10652959at2759"/>
<gene>
    <name evidence="1" type="ORF">BpHYR1_043219</name>
</gene>
<keyword evidence="2" id="KW-1185">Reference proteome</keyword>
<organism evidence="1 2">
    <name type="scientific">Brachionus plicatilis</name>
    <name type="common">Marine rotifer</name>
    <name type="synonym">Brachionus muelleri</name>
    <dbReference type="NCBI Taxonomy" id="10195"/>
    <lineage>
        <taxon>Eukaryota</taxon>
        <taxon>Metazoa</taxon>
        <taxon>Spiralia</taxon>
        <taxon>Gnathifera</taxon>
        <taxon>Rotifera</taxon>
        <taxon>Eurotatoria</taxon>
        <taxon>Monogononta</taxon>
        <taxon>Pseudotrocha</taxon>
        <taxon>Ploima</taxon>
        <taxon>Brachionidae</taxon>
        <taxon>Brachionus</taxon>
    </lineage>
</organism>
<evidence type="ECO:0000313" key="2">
    <source>
        <dbReference type="Proteomes" id="UP000276133"/>
    </source>
</evidence>
<dbReference type="Proteomes" id="UP000276133">
    <property type="component" value="Unassembled WGS sequence"/>
</dbReference>
<name>A0A3M7QQL9_BRAPC</name>
<sequence>MSFINDGGDSCTLWLMRNLLFTYSKNLFINIKKCSAWRILPGTASSRMSFGKMGLANAMSVSRTICASFRPSTNFLYSLFNLSSSCCFNFLTCLVNASKFSPARCSKRLLRLRLMESMHTLSMLCASSNTTTDSLGMSLDTISAILGSSR</sequence>
<evidence type="ECO:0000313" key="1">
    <source>
        <dbReference type="EMBL" id="RNA13381.1"/>
    </source>
</evidence>
<accession>A0A3M7QQL9</accession>
<dbReference type="AlphaFoldDB" id="A0A3M7QQL9"/>
<proteinExistence type="predicted"/>
<comment type="caution">
    <text evidence="1">The sequence shown here is derived from an EMBL/GenBank/DDBJ whole genome shotgun (WGS) entry which is preliminary data.</text>
</comment>
<reference evidence="1 2" key="1">
    <citation type="journal article" date="2018" name="Sci. Rep.">
        <title>Genomic signatures of local adaptation to the degree of environmental predictability in rotifers.</title>
        <authorList>
            <person name="Franch-Gras L."/>
            <person name="Hahn C."/>
            <person name="Garcia-Roger E.M."/>
            <person name="Carmona M.J."/>
            <person name="Serra M."/>
            <person name="Gomez A."/>
        </authorList>
    </citation>
    <scope>NUCLEOTIDE SEQUENCE [LARGE SCALE GENOMIC DNA]</scope>
    <source>
        <strain evidence="1">HYR1</strain>
    </source>
</reference>
<protein>
    <submittedName>
        <fullName evidence="1">Uncharacterized protein</fullName>
    </submittedName>
</protein>